<evidence type="ECO:0000256" key="6">
    <source>
        <dbReference type="ARBA" id="ARBA00023239"/>
    </source>
</evidence>
<dbReference type="EC" id="4.1.1.97" evidence="3"/>
<dbReference type="Pfam" id="PF09349">
    <property type="entry name" value="OHCU_decarbox"/>
    <property type="match status" value="1"/>
</dbReference>
<evidence type="ECO:0000313" key="9">
    <source>
        <dbReference type="EMBL" id="NDL64903.1"/>
    </source>
</evidence>
<organism evidence="9 10">
    <name type="scientific">Acerihabitans arboris</name>
    <dbReference type="NCBI Taxonomy" id="2691583"/>
    <lineage>
        <taxon>Bacteria</taxon>
        <taxon>Pseudomonadati</taxon>
        <taxon>Pseudomonadota</taxon>
        <taxon>Gammaproteobacteria</taxon>
        <taxon>Enterobacterales</taxon>
        <taxon>Pectobacteriaceae</taxon>
        <taxon>Acerihabitans</taxon>
    </lineage>
</organism>
<comment type="pathway">
    <text evidence="2">Purine metabolism; urate degradation; (S)-allantoin from urate: step 3/3.</text>
</comment>
<dbReference type="InterPro" id="IPR018020">
    <property type="entry name" value="OHCU_decarboxylase"/>
</dbReference>
<comment type="caution">
    <text evidence="9">The sequence shown here is derived from an EMBL/GenBank/DDBJ whole genome shotgun (WGS) entry which is preliminary data.</text>
</comment>
<dbReference type="InterPro" id="IPR036778">
    <property type="entry name" value="OHCU_decarboxylase_sf"/>
</dbReference>
<evidence type="ECO:0000256" key="5">
    <source>
        <dbReference type="ARBA" id="ARBA00022793"/>
    </source>
</evidence>
<evidence type="ECO:0000256" key="3">
    <source>
        <dbReference type="ARBA" id="ARBA00012257"/>
    </source>
</evidence>
<dbReference type="EMBL" id="WUBS01000015">
    <property type="protein sequence ID" value="NDL64903.1"/>
    <property type="molecule type" value="Genomic_DNA"/>
</dbReference>
<gene>
    <name evidence="9" type="primary">uraD</name>
    <name evidence="9" type="ORF">GRH90_19395</name>
</gene>
<dbReference type="GO" id="GO:0019628">
    <property type="term" value="P:urate catabolic process"/>
    <property type="evidence" value="ECO:0007669"/>
    <property type="project" value="TreeGrafter"/>
</dbReference>
<proteinExistence type="predicted"/>
<dbReference type="Gene3D" id="1.10.3330.10">
    <property type="entry name" value="Oxo-4-hydroxy-4-carboxy-5-ureidoimidazoline decarboxylase"/>
    <property type="match status" value="1"/>
</dbReference>
<keyword evidence="10" id="KW-1185">Reference proteome</keyword>
<feature type="region of interest" description="Disordered" evidence="7">
    <location>
        <begin position="69"/>
        <end position="90"/>
    </location>
</feature>
<protein>
    <recommendedName>
        <fullName evidence="3">2-oxo-4-hydroxy-4-carboxy-5-ureidoimidazoline decarboxylase</fullName>
        <ecNumber evidence="3">4.1.1.97</ecNumber>
    </recommendedName>
</protein>
<dbReference type="PANTHER" id="PTHR43466">
    <property type="entry name" value="2-OXO-4-HYDROXY-4-CARBOXY-5-UREIDOIMIDAZOLINE DECARBOXYLASE-RELATED"/>
    <property type="match status" value="1"/>
</dbReference>
<evidence type="ECO:0000256" key="1">
    <source>
        <dbReference type="ARBA" id="ARBA00001163"/>
    </source>
</evidence>
<dbReference type="AlphaFoldDB" id="A0A845SIC2"/>
<reference evidence="9 10" key="2">
    <citation type="submission" date="2020-02" db="EMBL/GenBank/DDBJ databases">
        <title>The new genus of Enterobacteriales.</title>
        <authorList>
            <person name="Kim I.S."/>
        </authorList>
    </citation>
    <scope>NUCLEOTIDE SEQUENCE [LARGE SCALE GENOMIC DNA]</scope>
    <source>
        <strain evidence="9 10">SAP-6</strain>
    </source>
</reference>
<dbReference type="NCBIfam" id="NF010372">
    <property type="entry name" value="PRK13798.1"/>
    <property type="match status" value="1"/>
</dbReference>
<keyword evidence="6 9" id="KW-0456">Lyase</keyword>
<dbReference type="GO" id="GO:0051997">
    <property type="term" value="F:2-oxo-4-hydroxy-4-carboxy-5-ureidoimidazoline decarboxylase activity"/>
    <property type="evidence" value="ECO:0007669"/>
    <property type="project" value="UniProtKB-EC"/>
</dbReference>
<evidence type="ECO:0000259" key="8">
    <source>
        <dbReference type="Pfam" id="PF09349"/>
    </source>
</evidence>
<reference evidence="9 10" key="1">
    <citation type="submission" date="2019-12" db="EMBL/GenBank/DDBJ databases">
        <authorList>
            <person name="Lee S.D."/>
        </authorList>
    </citation>
    <scope>NUCLEOTIDE SEQUENCE [LARGE SCALE GENOMIC DNA]</scope>
    <source>
        <strain evidence="9 10">SAP-6</strain>
    </source>
</reference>
<name>A0A845SIC2_9GAMM</name>
<comment type="catalytic activity">
    <reaction evidence="1">
        <text>5-hydroxy-2-oxo-4-ureido-2,5-dihydro-1H-imidazole-5-carboxylate + H(+) = (S)-allantoin + CO2</text>
        <dbReference type="Rhea" id="RHEA:26301"/>
        <dbReference type="ChEBI" id="CHEBI:15378"/>
        <dbReference type="ChEBI" id="CHEBI:15678"/>
        <dbReference type="ChEBI" id="CHEBI:16526"/>
        <dbReference type="ChEBI" id="CHEBI:58639"/>
        <dbReference type="EC" id="4.1.1.97"/>
    </reaction>
</comment>
<sequence length="166" mass="18372">MTLDEFNLAPPETAAAMLLACAAIPEWSWDIIAARPFASADSLIEYAGALALRWRAKQVSNALARHPRIGERPVGHGADAGHSRREQSAVDPADARLAADLLEGNRRYEQRFGQVFLIHAAGRGGHDILARLRQRLEHSPEQEQRETALQLRKIALSRLQQELAPC</sequence>
<feature type="compositionally biased region" description="Basic and acidic residues" evidence="7">
    <location>
        <begin position="69"/>
        <end position="88"/>
    </location>
</feature>
<evidence type="ECO:0000256" key="7">
    <source>
        <dbReference type="SAM" id="MobiDB-lite"/>
    </source>
</evidence>
<feature type="domain" description="Oxo-4-hydroxy-4-carboxy-5-ureidoimidazoline decarboxylase" evidence="8">
    <location>
        <begin position="9"/>
        <end position="160"/>
    </location>
</feature>
<dbReference type="GO" id="GO:0006144">
    <property type="term" value="P:purine nucleobase metabolic process"/>
    <property type="evidence" value="ECO:0007669"/>
    <property type="project" value="UniProtKB-KW"/>
</dbReference>
<keyword evidence="5" id="KW-0210">Decarboxylase</keyword>
<dbReference type="PANTHER" id="PTHR43466:SF1">
    <property type="entry name" value="2-OXO-4-HYDROXY-4-CARBOXY-5-UREIDOIMIDAZOLINE DECARBOXYLASE-RELATED"/>
    <property type="match status" value="1"/>
</dbReference>
<evidence type="ECO:0000313" key="10">
    <source>
        <dbReference type="Proteomes" id="UP000461443"/>
    </source>
</evidence>
<accession>A0A845SIC2</accession>
<keyword evidence="4" id="KW-0659">Purine metabolism</keyword>
<dbReference type="SUPFAM" id="SSF158694">
    <property type="entry name" value="UraD-Like"/>
    <property type="match status" value="1"/>
</dbReference>
<dbReference type="InterPro" id="IPR017595">
    <property type="entry name" value="OHCU_decarboxylase-2"/>
</dbReference>
<evidence type="ECO:0000256" key="4">
    <source>
        <dbReference type="ARBA" id="ARBA00022631"/>
    </source>
</evidence>
<dbReference type="NCBIfam" id="TIGR03180">
    <property type="entry name" value="UraD_2"/>
    <property type="match status" value="1"/>
</dbReference>
<evidence type="ECO:0000256" key="2">
    <source>
        <dbReference type="ARBA" id="ARBA00004754"/>
    </source>
</evidence>
<dbReference type="Proteomes" id="UP000461443">
    <property type="component" value="Unassembled WGS sequence"/>
</dbReference>